<keyword evidence="1" id="KW-0503">Monooxygenase</keyword>
<comment type="caution">
    <text evidence="1">The sequence shown here is derived from an EMBL/GenBank/DDBJ whole genome shotgun (WGS) entry which is preliminary data.</text>
</comment>
<sequence>DAIAHRFTSAEEHFRRERIDPQLVGSLSTVAPKLDKLLTDSGADEFFALSQIPDHEARIRSYELLAKIAAAL</sequence>
<dbReference type="GO" id="GO:0004497">
    <property type="term" value="F:monooxygenase activity"/>
    <property type="evidence" value="ECO:0007669"/>
    <property type="project" value="UniProtKB-KW"/>
</dbReference>
<feature type="non-terminal residue" evidence="1">
    <location>
        <position position="1"/>
    </location>
</feature>
<dbReference type="InterPro" id="IPR036661">
    <property type="entry name" value="Luciferase-like_sf"/>
</dbReference>
<reference evidence="2" key="1">
    <citation type="journal article" date="2019" name="Int. J. Syst. Evol. Microbiol.">
        <title>The Global Catalogue of Microorganisms (GCM) 10K type strain sequencing project: providing services to taxonomists for standard genome sequencing and annotation.</title>
        <authorList>
            <consortium name="The Broad Institute Genomics Platform"/>
            <consortium name="The Broad Institute Genome Sequencing Center for Infectious Disease"/>
            <person name="Wu L."/>
            <person name="Ma J."/>
        </authorList>
    </citation>
    <scope>NUCLEOTIDE SEQUENCE [LARGE SCALE GENOMIC DNA]</scope>
    <source>
        <strain evidence="2">JCM 31486</strain>
    </source>
</reference>
<accession>A0ABW3MK99</accession>
<proteinExistence type="predicted"/>
<evidence type="ECO:0000313" key="1">
    <source>
        <dbReference type="EMBL" id="MFD1049510.1"/>
    </source>
</evidence>
<name>A0ABW3MK99_9PSEU</name>
<dbReference type="Proteomes" id="UP001597045">
    <property type="component" value="Unassembled WGS sequence"/>
</dbReference>
<dbReference type="EMBL" id="JBHTIS010002221">
    <property type="protein sequence ID" value="MFD1049510.1"/>
    <property type="molecule type" value="Genomic_DNA"/>
</dbReference>
<dbReference type="SUPFAM" id="SSF51679">
    <property type="entry name" value="Bacterial luciferase-like"/>
    <property type="match status" value="1"/>
</dbReference>
<organism evidence="1 2">
    <name type="scientific">Kibdelosporangium lantanae</name>
    <dbReference type="NCBI Taxonomy" id="1497396"/>
    <lineage>
        <taxon>Bacteria</taxon>
        <taxon>Bacillati</taxon>
        <taxon>Actinomycetota</taxon>
        <taxon>Actinomycetes</taxon>
        <taxon>Pseudonocardiales</taxon>
        <taxon>Pseudonocardiaceae</taxon>
        <taxon>Kibdelosporangium</taxon>
    </lineage>
</organism>
<dbReference type="Gene3D" id="3.20.20.30">
    <property type="entry name" value="Luciferase-like domain"/>
    <property type="match status" value="1"/>
</dbReference>
<gene>
    <name evidence="1" type="ORF">ACFQ1S_30235</name>
</gene>
<protein>
    <submittedName>
        <fullName evidence="1">Alkanal monooxygenase</fullName>
    </submittedName>
</protein>
<evidence type="ECO:0000313" key="2">
    <source>
        <dbReference type="Proteomes" id="UP001597045"/>
    </source>
</evidence>
<keyword evidence="1" id="KW-0560">Oxidoreductase</keyword>
<keyword evidence="2" id="KW-1185">Reference proteome</keyword>